<keyword evidence="2" id="KW-0520">NAD</keyword>
<dbReference type="Proteomes" id="UP000002255">
    <property type="component" value="Chromosome"/>
</dbReference>
<comment type="catalytic activity">
    <reaction evidence="3">
        <text>D-mannitol 1-phosphate + NAD(+) = beta-D-fructose 6-phosphate + NADH + H(+)</text>
        <dbReference type="Rhea" id="RHEA:19661"/>
        <dbReference type="ChEBI" id="CHEBI:15378"/>
        <dbReference type="ChEBI" id="CHEBI:57540"/>
        <dbReference type="ChEBI" id="CHEBI:57634"/>
        <dbReference type="ChEBI" id="CHEBI:57945"/>
        <dbReference type="ChEBI" id="CHEBI:61381"/>
        <dbReference type="EC" id="1.1.1.17"/>
    </reaction>
</comment>
<dbReference type="PANTHER" id="PTHR30524:SF0">
    <property type="entry name" value="ALTRONATE OXIDOREDUCTASE-RELATED"/>
    <property type="match status" value="1"/>
</dbReference>
<dbReference type="PANTHER" id="PTHR30524">
    <property type="entry name" value="MANNITOL-1-PHOSPHATE 5-DEHYDROGENASE"/>
    <property type="match status" value="1"/>
</dbReference>
<evidence type="ECO:0000313" key="7">
    <source>
        <dbReference type="Proteomes" id="UP000002255"/>
    </source>
</evidence>
<dbReference type="eggNOG" id="COG0246">
    <property type="taxonomic scope" value="Bacteria"/>
</dbReference>
<dbReference type="InterPro" id="IPR013328">
    <property type="entry name" value="6PGD_dom2"/>
</dbReference>
<keyword evidence="7" id="KW-1185">Reference proteome</keyword>
<reference evidence="7" key="1">
    <citation type="submission" date="2009-11" db="EMBL/GenBank/DDBJ databases">
        <title>The complete chromosome of Xylanimonas cellulosilytica DSM 15894.</title>
        <authorList>
            <consortium name="US DOE Joint Genome Institute (JGI-PGF)"/>
            <person name="Lucas S."/>
            <person name="Copeland A."/>
            <person name="Lapidus A."/>
            <person name="Glavina del Rio T."/>
            <person name="Dalin E."/>
            <person name="Tice H."/>
            <person name="Bruce D."/>
            <person name="Goodwin L."/>
            <person name="Pitluck S."/>
            <person name="Kyrpides N."/>
            <person name="Mavromatis K."/>
            <person name="Ivanova N."/>
            <person name="Mikhailova N."/>
            <person name="Foster B."/>
            <person name="Clum A."/>
            <person name="Brettin T."/>
            <person name="Detter J.C."/>
            <person name="Han C."/>
            <person name="Larimer F."/>
            <person name="Land M."/>
            <person name="Hauser L."/>
            <person name="Markowitz V."/>
            <person name="Cheng J.F."/>
            <person name="Hugenholtz P."/>
            <person name="Woyke T."/>
            <person name="Wu D."/>
            <person name="Gehrich-Schroeter G."/>
            <person name="Schneider S."/>
            <person name="Pukall S.R."/>
            <person name="Klenk H.P."/>
            <person name="Eisen J.A."/>
        </authorList>
    </citation>
    <scope>NUCLEOTIDE SEQUENCE [LARGE SCALE GENOMIC DNA]</scope>
    <source>
        <strain evidence="7">DSM 15894 / CECT 5975 / LMG 20990 / XIL07</strain>
    </source>
</reference>
<dbReference type="HOGENOM" id="CLU_027324_1_0_11"/>
<dbReference type="PRINTS" id="PR00084">
    <property type="entry name" value="MTLDHDRGNASE"/>
</dbReference>
<dbReference type="InterPro" id="IPR008927">
    <property type="entry name" value="6-PGluconate_DH-like_C_sf"/>
</dbReference>
<dbReference type="SUPFAM" id="SSF48179">
    <property type="entry name" value="6-phosphogluconate dehydrogenase C-terminal domain-like"/>
    <property type="match status" value="1"/>
</dbReference>
<dbReference type="GO" id="GO:0019592">
    <property type="term" value="P:mannitol catabolic process"/>
    <property type="evidence" value="ECO:0007669"/>
    <property type="project" value="TreeGrafter"/>
</dbReference>
<accession>D1BXA2</accession>
<dbReference type="EMBL" id="CP001821">
    <property type="protein sequence ID" value="ACZ31670.1"/>
    <property type="molecule type" value="Genomic_DNA"/>
</dbReference>
<dbReference type="InterPro" id="IPR013131">
    <property type="entry name" value="Mannitol_DH_N"/>
</dbReference>
<protein>
    <submittedName>
        <fullName evidence="6">Mannitol dehydrogenase domain protein</fullName>
    </submittedName>
</protein>
<dbReference type="KEGG" id="xce:Xcel_2656"/>
<evidence type="ECO:0000259" key="4">
    <source>
        <dbReference type="Pfam" id="PF01232"/>
    </source>
</evidence>
<dbReference type="Gene3D" id="3.40.50.720">
    <property type="entry name" value="NAD(P)-binding Rossmann-like Domain"/>
    <property type="match status" value="1"/>
</dbReference>
<sequence>MTDQQKEPALRELTATTAPAPERPTTILQFGGGNFLRAFVDLMVHDANRAGVMNAGIAVVFTTPNANGTFELLRRQDGRYHVLLEGVRDGEPVREVTLVESVTTAVHAHREFDAYRALYLSPELTTIVSNTTEAGIVWVEGDDLTAQPPASFPAKVTALLHDRWEHFGGAPDKGLRIVCCELIEDNATTLREYVLRHAAAAGLPAAFVAWVETACSFHDTLVDRIVPGFPRDEIDAVQAELGYRDDLVVKGEHFGVWAIATGEPGGPGEAIRDVLPLDRAGQPVEFLADIRPFRAKKVRILNGLHTAMAAVGLLAGRNEVSDAVANLTIASYLGHLLHGEVLPSIPEYSASDDGAEALAEFADRITERFTNPSLHHRLADISLNSISKWQARNLPVALDAWGAGREAPLTVLAFAALAVLYSGRGFDAARVAESGFEVRDDAALVALVRDTFPAEGTDDDVERWLRGVIDAAGFFSADDAADGYAPAARLAAEAAPLARTILEEGITVTLKTNA</sequence>
<reference evidence="6 7" key="2">
    <citation type="journal article" date="2010" name="Stand. Genomic Sci.">
        <title>Complete genome sequence of Xylanimonas cellulosilytica type strain (XIL07).</title>
        <authorList>
            <person name="Foster B."/>
            <person name="Pukall R."/>
            <person name="Abt B."/>
            <person name="Nolan M."/>
            <person name="Glavina Del Rio T."/>
            <person name="Chen F."/>
            <person name="Lucas S."/>
            <person name="Tice H."/>
            <person name="Pitluck S."/>
            <person name="Cheng J.-F."/>
            <person name="Chertkov O."/>
            <person name="Brettin T."/>
            <person name="Han C."/>
            <person name="Detter J.C."/>
            <person name="Bruce D."/>
            <person name="Goodwin L."/>
            <person name="Ivanova N."/>
            <person name="Mavromatis K."/>
            <person name="Pati A."/>
            <person name="Mikhailova N."/>
            <person name="Chen A."/>
            <person name="Palaniappan K."/>
            <person name="Land M."/>
            <person name="Hauser L."/>
            <person name="Chang Y.-J."/>
            <person name="Jeffries C.D."/>
            <person name="Chain P."/>
            <person name="Rohde M."/>
            <person name="Goeker M."/>
            <person name="Bristow J."/>
            <person name="Eisen J.A."/>
            <person name="Markowitz V."/>
            <person name="Hugenholtz P."/>
            <person name="Kyrpides N.C."/>
            <person name="Klenk H.-P."/>
            <person name="Lapidus A."/>
        </authorList>
    </citation>
    <scope>NUCLEOTIDE SEQUENCE [LARGE SCALE GENOMIC DNA]</scope>
    <source>
        <strain evidence="7">DSM 15894 / CECT 5975 / LMG 20990 / XIL07</strain>
    </source>
</reference>
<dbReference type="Pfam" id="PF01232">
    <property type="entry name" value="Mannitol_dh"/>
    <property type="match status" value="1"/>
</dbReference>
<evidence type="ECO:0000256" key="3">
    <source>
        <dbReference type="ARBA" id="ARBA00048615"/>
    </source>
</evidence>
<dbReference type="NCBIfam" id="NF002969">
    <property type="entry name" value="PRK03643.1"/>
    <property type="match status" value="1"/>
</dbReference>
<feature type="domain" description="Mannitol dehydrogenase N-terminal" evidence="4">
    <location>
        <begin position="26"/>
        <end position="261"/>
    </location>
</feature>
<dbReference type="AlphaFoldDB" id="D1BXA2"/>
<dbReference type="STRING" id="446471.Xcel_2656"/>
<evidence type="ECO:0000256" key="1">
    <source>
        <dbReference type="ARBA" id="ARBA00023002"/>
    </source>
</evidence>
<dbReference type="Pfam" id="PF08125">
    <property type="entry name" value="Mannitol_dh_C"/>
    <property type="match status" value="1"/>
</dbReference>
<dbReference type="OrthoDB" id="271711at2"/>
<gene>
    <name evidence="6" type="ordered locus">Xcel_2656</name>
</gene>
<dbReference type="RefSeq" id="WP_012879412.1">
    <property type="nucleotide sequence ID" value="NC_013530.1"/>
</dbReference>
<proteinExistence type="predicted"/>
<dbReference type="InterPro" id="IPR000669">
    <property type="entry name" value="Mannitol_DH"/>
</dbReference>
<evidence type="ECO:0000313" key="6">
    <source>
        <dbReference type="EMBL" id="ACZ31670.1"/>
    </source>
</evidence>
<organism evidence="6 7">
    <name type="scientific">Xylanimonas cellulosilytica (strain DSM 15894 / JCM 12276 / CECT 5975 / KCTC 9989 / LMG 20990 / NBRC 107835 / XIL07)</name>
    <dbReference type="NCBI Taxonomy" id="446471"/>
    <lineage>
        <taxon>Bacteria</taxon>
        <taxon>Bacillati</taxon>
        <taxon>Actinomycetota</taxon>
        <taxon>Actinomycetes</taxon>
        <taxon>Micrococcales</taxon>
        <taxon>Promicromonosporaceae</taxon>
        <taxon>Xylanimonas</taxon>
    </lineage>
</organism>
<dbReference type="GO" id="GO:0005829">
    <property type="term" value="C:cytosol"/>
    <property type="evidence" value="ECO:0007669"/>
    <property type="project" value="TreeGrafter"/>
</dbReference>
<evidence type="ECO:0000256" key="2">
    <source>
        <dbReference type="ARBA" id="ARBA00023027"/>
    </source>
</evidence>
<dbReference type="Gene3D" id="1.10.1040.10">
    <property type="entry name" value="N-(1-d-carboxylethyl)-l-norvaline Dehydrogenase, domain 2"/>
    <property type="match status" value="1"/>
</dbReference>
<keyword evidence="1" id="KW-0560">Oxidoreductase</keyword>
<evidence type="ECO:0000259" key="5">
    <source>
        <dbReference type="Pfam" id="PF08125"/>
    </source>
</evidence>
<dbReference type="SUPFAM" id="SSF51735">
    <property type="entry name" value="NAD(P)-binding Rossmann-fold domains"/>
    <property type="match status" value="1"/>
</dbReference>
<dbReference type="InterPro" id="IPR036291">
    <property type="entry name" value="NAD(P)-bd_dom_sf"/>
</dbReference>
<name>D1BXA2_XYLCX</name>
<dbReference type="GO" id="GO:0008926">
    <property type="term" value="F:mannitol-1-phosphate 5-dehydrogenase activity"/>
    <property type="evidence" value="ECO:0007669"/>
    <property type="project" value="UniProtKB-EC"/>
</dbReference>
<feature type="domain" description="Mannitol dehydrogenase C-terminal" evidence="5">
    <location>
        <begin position="289"/>
        <end position="421"/>
    </location>
</feature>
<dbReference type="InterPro" id="IPR013118">
    <property type="entry name" value="Mannitol_DH_C"/>
</dbReference>